<dbReference type="CDD" id="cd07087">
    <property type="entry name" value="ALDH_F3-13-14_CALDH-like"/>
    <property type="match status" value="1"/>
</dbReference>
<comment type="similarity">
    <text evidence="1 4 7">Belongs to the aldehyde dehydrogenase family.</text>
</comment>
<reference evidence="9" key="1">
    <citation type="submission" date="2021-01" db="EMBL/GenBank/DDBJ databases">
        <authorList>
            <person name="Corre E."/>
            <person name="Pelletier E."/>
            <person name="Niang G."/>
            <person name="Scheremetjew M."/>
            <person name="Finn R."/>
            <person name="Kale V."/>
            <person name="Holt S."/>
            <person name="Cochrane G."/>
            <person name="Meng A."/>
            <person name="Brown T."/>
            <person name="Cohen L."/>
        </authorList>
    </citation>
    <scope>NUCLEOTIDE SEQUENCE</scope>
    <source>
        <strain evidence="9">GSBS06</strain>
    </source>
</reference>
<feature type="active site" evidence="5">
    <location>
        <position position="260"/>
    </location>
</feature>
<dbReference type="Gene3D" id="3.40.605.10">
    <property type="entry name" value="Aldehyde Dehydrogenase, Chain A, domain 1"/>
    <property type="match status" value="1"/>
</dbReference>
<evidence type="ECO:0000256" key="1">
    <source>
        <dbReference type="ARBA" id="ARBA00009986"/>
    </source>
</evidence>
<evidence type="ECO:0000256" key="5">
    <source>
        <dbReference type="PIRSR" id="PIRSR036492-1"/>
    </source>
</evidence>
<keyword evidence="3" id="KW-0520">NAD</keyword>
<proteinExistence type="inferred from homology"/>
<evidence type="ECO:0000313" key="9">
    <source>
        <dbReference type="EMBL" id="CAE0436612.1"/>
    </source>
</evidence>
<dbReference type="FunFam" id="3.40.605.10:FF:000004">
    <property type="entry name" value="Aldehyde dehydrogenase"/>
    <property type="match status" value="1"/>
</dbReference>
<feature type="domain" description="Aldehyde dehydrogenase" evidence="8">
    <location>
        <begin position="6"/>
        <end position="452"/>
    </location>
</feature>
<dbReference type="InterPro" id="IPR016162">
    <property type="entry name" value="Ald_DH_N"/>
</dbReference>
<evidence type="ECO:0000256" key="2">
    <source>
        <dbReference type="ARBA" id="ARBA00023002"/>
    </source>
</evidence>
<accession>A0A7S3LNY5</accession>
<evidence type="ECO:0000259" key="8">
    <source>
        <dbReference type="Pfam" id="PF00171"/>
    </source>
</evidence>
<dbReference type="InterPro" id="IPR015590">
    <property type="entry name" value="Aldehyde_DH_dom"/>
</dbReference>
<keyword evidence="2 4" id="KW-0560">Oxidoreductase</keyword>
<feature type="active site" evidence="5 6">
    <location>
        <position position="226"/>
    </location>
</feature>
<evidence type="ECO:0000256" key="3">
    <source>
        <dbReference type="ARBA" id="ARBA00023027"/>
    </source>
</evidence>
<dbReference type="InterPro" id="IPR016161">
    <property type="entry name" value="Ald_DH/histidinol_DH"/>
</dbReference>
<dbReference type="PANTHER" id="PTHR43570:SF16">
    <property type="entry name" value="ALDEHYDE DEHYDROGENASE TYPE III, ISOFORM Q"/>
    <property type="match status" value="1"/>
</dbReference>
<evidence type="ECO:0000256" key="6">
    <source>
        <dbReference type="PROSITE-ProRule" id="PRU10007"/>
    </source>
</evidence>
<dbReference type="Pfam" id="PF00171">
    <property type="entry name" value="Aldedh"/>
    <property type="match status" value="1"/>
</dbReference>
<dbReference type="FunFam" id="3.40.309.10:FF:000003">
    <property type="entry name" value="Aldehyde dehydrogenase"/>
    <property type="match status" value="1"/>
</dbReference>
<dbReference type="InterPro" id="IPR016163">
    <property type="entry name" value="Ald_DH_C"/>
</dbReference>
<dbReference type="InterPro" id="IPR012394">
    <property type="entry name" value="Aldehyde_DH_NAD(P)"/>
</dbReference>
<dbReference type="AlphaFoldDB" id="A0A7S3LNY5"/>
<dbReference type="PROSITE" id="PS00687">
    <property type="entry name" value="ALDEHYDE_DEHYDR_GLU"/>
    <property type="match status" value="1"/>
</dbReference>
<dbReference type="GO" id="GO:0004029">
    <property type="term" value="F:aldehyde dehydrogenase (NAD+) activity"/>
    <property type="evidence" value="ECO:0007669"/>
    <property type="project" value="TreeGrafter"/>
</dbReference>
<name>A0A7S3LNY5_9STRA</name>
<evidence type="ECO:0000256" key="7">
    <source>
        <dbReference type="RuleBase" id="RU003345"/>
    </source>
</evidence>
<dbReference type="SUPFAM" id="SSF53720">
    <property type="entry name" value="ALDH-like"/>
    <property type="match status" value="1"/>
</dbReference>
<evidence type="ECO:0000256" key="4">
    <source>
        <dbReference type="PIRNR" id="PIRNR036492"/>
    </source>
</evidence>
<dbReference type="GO" id="GO:0006081">
    <property type="term" value="P:aldehyde metabolic process"/>
    <property type="evidence" value="ECO:0007669"/>
    <property type="project" value="InterPro"/>
</dbReference>
<sequence length="519" mass="57724">MPRPTDTVGDAVASVAADEIPGIVAEVRAAFNTDITRSKGWRLEQLEAFERMMTEGEEEMCEAIYKDLHKSKFDAQWQELAMTKAEIYEMKHNLDNFMADEIVNSGHVNSLSTSYIQRDPLGVVLVLGAWNYPILLQLQPVAAAIAAGNCVIMKPGSYSKNVATTITRLINKYMDTSCIRCIEGNRTITSALLEQKFDKIFFTGSPYVGKMIAEAAAKTLTPVVLELGGKSPCIIDRTADLYVAAHRSGWGALMNSGQTCVRPDYFMVHEEIADKFISELIAVIKKFYNGNPQQSEWFGRLINDSAYKRLMKCVNNDGQYIVHGGGNDAAEKFIEPTIFDFKNDFEAFKNSDVMQDELFGPLIPIYRYSDLDDEVLQFIRAGPKPLALYCFTTDNDIAERTLRLTSSGAAVVNDVVVHLGNPNLPFGGVGDSGMGSYHGKFSFDTFSHLKAVVKRSNYLDLPQRYAPYSSLDQVVLGAAMQPHVGHYYNVITDTLSDKKNLAIMAMGTFILRNMFKSKL</sequence>
<dbReference type="Gene3D" id="3.40.309.10">
    <property type="entry name" value="Aldehyde Dehydrogenase, Chain A, domain 2"/>
    <property type="match status" value="1"/>
</dbReference>
<dbReference type="PIRSF" id="PIRSF036492">
    <property type="entry name" value="ALDH"/>
    <property type="match status" value="1"/>
</dbReference>
<dbReference type="InterPro" id="IPR029510">
    <property type="entry name" value="Ald_DH_CS_GLU"/>
</dbReference>
<organism evidence="9">
    <name type="scientific">Aplanochytrium stocchinoi</name>
    <dbReference type="NCBI Taxonomy" id="215587"/>
    <lineage>
        <taxon>Eukaryota</taxon>
        <taxon>Sar</taxon>
        <taxon>Stramenopiles</taxon>
        <taxon>Bigyra</taxon>
        <taxon>Labyrinthulomycetes</taxon>
        <taxon>Thraustochytrida</taxon>
        <taxon>Thraustochytriidae</taxon>
        <taxon>Aplanochytrium</taxon>
    </lineage>
</organism>
<dbReference type="EMBL" id="HBIN01009246">
    <property type="protein sequence ID" value="CAE0436612.1"/>
    <property type="molecule type" value="Transcribed_RNA"/>
</dbReference>
<gene>
    <name evidence="9" type="ORF">ASTO00021_LOCUS6872</name>
</gene>
<dbReference type="PANTHER" id="PTHR43570">
    <property type="entry name" value="ALDEHYDE DEHYDROGENASE"/>
    <property type="match status" value="1"/>
</dbReference>
<dbReference type="GO" id="GO:0005737">
    <property type="term" value="C:cytoplasm"/>
    <property type="evidence" value="ECO:0007669"/>
    <property type="project" value="TreeGrafter"/>
</dbReference>
<protein>
    <recommendedName>
        <fullName evidence="4">Aldehyde dehydrogenase</fullName>
    </recommendedName>
</protein>